<organism evidence="2 3">
    <name type="scientific">Pusillimonas noertemannii</name>
    <dbReference type="NCBI Taxonomy" id="305977"/>
    <lineage>
        <taxon>Bacteria</taxon>
        <taxon>Pseudomonadati</taxon>
        <taxon>Pseudomonadota</taxon>
        <taxon>Betaproteobacteria</taxon>
        <taxon>Burkholderiales</taxon>
        <taxon>Alcaligenaceae</taxon>
        <taxon>Pusillimonas</taxon>
    </lineage>
</organism>
<accession>A0A2U1CH28</accession>
<dbReference type="InterPro" id="IPR052170">
    <property type="entry name" value="M29_Exopeptidase"/>
</dbReference>
<keyword evidence="2" id="KW-0560">Oxidoreductase</keyword>
<evidence type="ECO:0000313" key="2">
    <source>
        <dbReference type="EMBL" id="PVY60199.1"/>
    </source>
</evidence>
<name>A0A2U1CH28_9BURK</name>
<protein>
    <submittedName>
        <fullName evidence="2">2,5-dihydroxypyridine 5,6-dioxygenase</fullName>
    </submittedName>
</protein>
<dbReference type="GO" id="GO:0046872">
    <property type="term" value="F:metal ion binding"/>
    <property type="evidence" value="ECO:0007669"/>
    <property type="project" value="UniProtKB-KW"/>
</dbReference>
<keyword evidence="3" id="KW-1185">Reference proteome</keyword>
<reference evidence="2 3" key="1">
    <citation type="submission" date="2018-04" db="EMBL/GenBank/DDBJ databases">
        <title>Genomic Encyclopedia of Type Strains, Phase IV (KMG-IV): sequencing the most valuable type-strain genomes for metagenomic binning, comparative biology and taxonomic classification.</title>
        <authorList>
            <person name="Goeker M."/>
        </authorList>
    </citation>
    <scope>NUCLEOTIDE SEQUENCE [LARGE SCALE GENOMIC DNA]</scope>
    <source>
        <strain evidence="2 3">DSM 10065</strain>
    </source>
</reference>
<dbReference type="GO" id="GO:0051213">
    <property type="term" value="F:dioxygenase activity"/>
    <property type="evidence" value="ECO:0007669"/>
    <property type="project" value="UniProtKB-KW"/>
</dbReference>
<evidence type="ECO:0000313" key="3">
    <source>
        <dbReference type="Proteomes" id="UP000246145"/>
    </source>
</evidence>
<sequence>MEAQEKWIKTFETIFRRCKVEANEVVRILAETESRAINLHLAELALARMGAVPVRITVPSLAVDTPVPVRSTGASHVIRNMAPVMQALSGPGLVVDLTVEGLLHAPELPKILESGARLIMISNEHPEILERLTTDQDLTRKVKNGVRMLAAAKTMTVASEAGTRLEIQLEGARVGGVWGGADRPGLVQHWPGGLCLAFPRAGAVNGTLVMDIGDVNLTFKRYLENPITLHVENDYIVRIEGRNLDAELMRSYLQAWNEKDAYAVSHVGWGMNPAARWDALQMFDKNDTNGTELRAFAGNFLYSTGANDMAGRHTQGHFDLPLRNCSVALDGLTIVDAGALCEVFE</sequence>
<dbReference type="OrthoDB" id="6918951at2"/>
<dbReference type="RefSeq" id="WP_017524583.1">
    <property type="nucleotide sequence ID" value="NZ_JACCEX010000002.1"/>
</dbReference>
<dbReference type="InterPro" id="IPR058739">
    <property type="entry name" value="NicX"/>
</dbReference>
<dbReference type="PANTHER" id="PTHR34448:SF1">
    <property type="entry name" value="BLL6088 PROTEIN"/>
    <property type="match status" value="1"/>
</dbReference>
<dbReference type="EMBL" id="QEKO01000012">
    <property type="protein sequence ID" value="PVY60199.1"/>
    <property type="molecule type" value="Genomic_DNA"/>
</dbReference>
<dbReference type="AlphaFoldDB" id="A0A2U1CH28"/>
<dbReference type="STRING" id="1231391.GCA_000308195_02229"/>
<proteinExistence type="predicted"/>
<evidence type="ECO:0000256" key="1">
    <source>
        <dbReference type="ARBA" id="ARBA00022723"/>
    </source>
</evidence>
<comment type="caution">
    <text evidence="2">The sequence shown here is derived from an EMBL/GenBank/DDBJ whole genome shotgun (WGS) entry which is preliminary data.</text>
</comment>
<keyword evidence="1" id="KW-0479">Metal-binding</keyword>
<dbReference type="PANTHER" id="PTHR34448">
    <property type="entry name" value="AMINOPEPTIDASE"/>
    <property type="match status" value="1"/>
</dbReference>
<gene>
    <name evidence="2" type="ORF">C7440_3913</name>
</gene>
<dbReference type="Proteomes" id="UP000246145">
    <property type="component" value="Unassembled WGS sequence"/>
</dbReference>
<keyword evidence="2" id="KW-0223">Dioxygenase</keyword>
<dbReference type="Pfam" id="PF26233">
    <property type="entry name" value="NicX"/>
    <property type="match status" value="1"/>
</dbReference>